<keyword evidence="5" id="KW-0808">Transferase</keyword>
<dbReference type="GO" id="GO:0061630">
    <property type="term" value="F:ubiquitin protein ligase activity"/>
    <property type="evidence" value="ECO:0007669"/>
    <property type="project" value="UniProtKB-EC"/>
</dbReference>
<evidence type="ECO:0000256" key="5">
    <source>
        <dbReference type="ARBA" id="ARBA00022679"/>
    </source>
</evidence>
<dbReference type="PROSITE" id="PS50089">
    <property type="entry name" value="ZF_RING_2"/>
    <property type="match status" value="1"/>
</dbReference>
<evidence type="ECO:0000313" key="9">
    <source>
        <dbReference type="EMBL" id="GFH49951.1"/>
    </source>
</evidence>
<evidence type="ECO:0000256" key="1">
    <source>
        <dbReference type="ARBA" id="ARBA00000900"/>
    </source>
</evidence>
<reference evidence="9 10" key="1">
    <citation type="journal article" date="2021" name="Sci. Rep.">
        <title>The genome of the diatom Chaetoceros tenuissimus carries an ancient integrated fragment of an extant virus.</title>
        <authorList>
            <person name="Hongo Y."/>
            <person name="Kimura K."/>
            <person name="Takaki Y."/>
            <person name="Yoshida Y."/>
            <person name="Baba S."/>
            <person name="Kobayashi G."/>
            <person name="Nagasaki K."/>
            <person name="Hano T."/>
            <person name="Tomaru Y."/>
        </authorList>
    </citation>
    <scope>NUCLEOTIDE SEQUENCE [LARGE SCALE GENOMIC DNA]</scope>
    <source>
        <strain evidence="9 10">NIES-3715</strain>
    </source>
</reference>
<keyword evidence="10" id="KW-1185">Reference proteome</keyword>
<evidence type="ECO:0000313" key="10">
    <source>
        <dbReference type="Proteomes" id="UP001054902"/>
    </source>
</evidence>
<keyword evidence="6" id="KW-0479">Metal-binding</keyword>
<dbReference type="Gene3D" id="3.30.390.130">
    <property type="match status" value="1"/>
</dbReference>
<evidence type="ECO:0000256" key="6">
    <source>
        <dbReference type="ARBA" id="ARBA00022723"/>
    </source>
</evidence>
<keyword evidence="7" id="KW-0862">Zinc</keyword>
<dbReference type="Gene3D" id="3.90.228.10">
    <property type="match status" value="1"/>
</dbReference>
<comment type="caution">
    <text evidence="9">The sequence shown here is derived from an EMBL/GenBank/DDBJ whole genome shotgun (WGS) entry which is preliminary data.</text>
</comment>
<evidence type="ECO:0000256" key="3">
    <source>
        <dbReference type="ARBA" id="ARBA00009413"/>
    </source>
</evidence>
<dbReference type="Pfam" id="PF18102">
    <property type="entry name" value="DTC"/>
    <property type="match status" value="1"/>
</dbReference>
<comment type="catalytic activity">
    <reaction evidence="1">
        <text>S-ubiquitinyl-[E2 ubiquitin-conjugating enzyme]-L-cysteine + [acceptor protein]-L-lysine = [E2 ubiquitin-conjugating enzyme]-L-cysteine + N(6)-ubiquitinyl-[acceptor protein]-L-lysine.</text>
        <dbReference type="EC" id="2.3.2.27"/>
    </reaction>
</comment>
<dbReference type="InterPro" id="IPR039399">
    <property type="entry name" value="Deltex_C_sf"/>
</dbReference>
<dbReference type="EMBL" id="BLLK01000038">
    <property type="protein sequence ID" value="GFH49951.1"/>
    <property type="molecule type" value="Genomic_DNA"/>
</dbReference>
<dbReference type="InterPro" id="IPR039396">
    <property type="entry name" value="Deltex_C"/>
</dbReference>
<protein>
    <recommendedName>
        <fullName evidence="4">RING-type E3 ubiquitin transferase</fullName>
        <ecNumber evidence="4">2.3.2.27</ecNumber>
    </recommendedName>
</protein>
<dbReference type="Gene3D" id="1.25.40.570">
    <property type="match status" value="1"/>
</dbReference>
<dbReference type="Gene3D" id="3.30.40.10">
    <property type="entry name" value="Zinc/RING finger domain, C3HC4 (zinc finger)"/>
    <property type="match status" value="1"/>
</dbReference>
<dbReference type="Pfam" id="PF13639">
    <property type="entry name" value="zf-RING_2"/>
    <property type="match status" value="1"/>
</dbReference>
<gene>
    <name evidence="9" type="ORF">CTEN210_06427</name>
</gene>
<dbReference type="InterPro" id="IPR013083">
    <property type="entry name" value="Znf_RING/FYVE/PHD"/>
</dbReference>
<dbReference type="SUPFAM" id="SSF57850">
    <property type="entry name" value="RING/U-box"/>
    <property type="match status" value="1"/>
</dbReference>
<comment type="pathway">
    <text evidence="2">Protein modification; protein ubiquitination.</text>
</comment>
<accession>A0AAD3H4F6</accession>
<sequence length="986" mass="113167">MSTAQKDVVSLFFSNVIDRAGSIPLEIEKLYTSAKSLRPDEAMMKFEEVMVLENVYLEVLRFVGNHTKYQYASVKGIWFLKSLKQMIKLRLTMRDFTPAYVLYSRLLFSLASPLLEEIPKATLERSIEQIFECISSLYIGNGELRGKSSVIKAFAYRVYEVSIETFHPVTGNTQCRNQKLWFKSQLKLGEVLFELKEVQGLEAIIPRLAQYYFKENKHSSEDQLHAEILKMQLYFLKKETSRFAISSYESMKTCKLWGGLEPFTLARVHETAGEIYLDTPLNYHKPYAAFLSALEQYRICGSSDDIRCLKFLFVIKMLEGSHKSPLEKDRKQHLKLPKDEPQISNLVQLFDSFKREHMAAFDLSFNLVNETAIEKYLLQIQEKLRENILFKQLPFNSTVSITTLSNKLNGLEESAVIAMINTMIFDSRVRGKIDLITNEYVGSRCLQQNHSIISTVPNPARPKLNFVQKPVPKPLPPYSSNFFFSNPVQLSLSHGQFHSHIAKSDHEIQICHRSSVDCDLTEETLDRRSFNYQIFSLKQSAIKLIIEARERYPLFARHVDITSVDNLDQLLETFLSKHQEFKKRKVFSLIDIGYHYTKPECVSSIRRTGLRCSERGVFGPGVYTASNPTAFASKSKNVGLILLRLQGEKGRFGERKDKNRIFDTIIGNKNRGDPFGDIHDMHTEFVIQTPAQCVPIVIFDAPLGNATGTECIEYIQHSLQDLMDNSLNVPESQHMVEIQRCLPFSIFSKIRDRKKKDNVDRCSEHLLYHYFAPYRMGVVALYIPKFKYDESLECAICLQELGSDSHTLRSLSCSHIYHEECIQSSLEHSPCCPRCRKWVKEPQGKSPSGKMYIFIHESRCSGYTVNTIVIHYRMNAGIQKPYHPNPNVHHDGKNVKAYLPNNAEGKKLLKRLKYAFEHGLTFTVGTSITTGHKNQCSWASIHHKTSLDGGTAKHGYPDPSYFFNCNDELDRLGVPPADDLPYDFNF</sequence>
<keyword evidence="7" id="KW-0863">Zinc-finger</keyword>
<evidence type="ECO:0000256" key="7">
    <source>
        <dbReference type="PROSITE-ProRule" id="PRU00175"/>
    </source>
</evidence>
<organism evidence="9 10">
    <name type="scientific">Chaetoceros tenuissimus</name>
    <dbReference type="NCBI Taxonomy" id="426638"/>
    <lineage>
        <taxon>Eukaryota</taxon>
        <taxon>Sar</taxon>
        <taxon>Stramenopiles</taxon>
        <taxon>Ochrophyta</taxon>
        <taxon>Bacillariophyta</taxon>
        <taxon>Coscinodiscophyceae</taxon>
        <taxon>Chaetocerotophycidae</taxon>
        <taxon>Chaetocerotales</taxon>
        <taxon>Chaetocerotaceae</taxon>
        <taxon>Chaetoceros</taxon>
    </lineage>
</organism>
<comment type="similarity">
    <text evidence="3">Belongs to the Deltex family.</text>
</comment>
<evidence type="ECO:0000256" key="4">
    <source>
        <dbReference type="ARBA" id="ARBA00012483"/>
    </source>
</evidence>
<dbReference type="EC" id="2.3.2.27" evidence="4"/>
<dbReference type="InterPro" id="IPR039398">
    <property type="entry name" value="Deltex_fam"/>
</dbReference>
<dbReference type="GO" id="GO:0008270">
    <property type="term" value="F:zinc ion binding"/>
    <property type="evidence" value="ECO:0007669"/>
    <property type="project" value="UniProtKB-KW"/>
</dbReference>
<dbReference type="SMART" id="SM00184">
    <property type="entry name" value="RING"/>
    <property type="match status" value="1"/>
</dbReference>
<dbReference type="Proteomes" id="UP001054902">
    <property type="component" value="Unassembled WGS sequence"/>
</dbReference>
<dbReference type="InterPro" id="IPR001841">
    <property type="entry name" value="Znf_RING"/>
</dbReference>
<evidence type="ECO:0000259" key="8">
    <source>
        <dbReference type="PROSITE" id="PS50089"/>
    </source>
</evidence>
<proteinExistence type="inferred from homology"/>
<feature type="domain" description="RING-type" evidence="8">
    <location>
        <begin position="794"/>
        <end position="836"/>
    </location>
</feature>
<dbReference type="GO" id="GO:0007219">
    <property type="term" value="P:Notch signaling pathway"/>
    <property type="evidence" value="ECO:0007669"/>
    <property type="project" value="InterPro"/>
</dbReference>
<dbReference type="SUPFAM" id="SSF56399">
    <property type="entry name" value="ADP-ribosylation"/>
    <property type="match status" value="1"/>
</dbReference>
<dbReference type="AlphaFoldDB" id="A0AAD3H4F6"/>
<dbReference type="GO" id="GO:0016567">
    <property type="term" value="P:protein ubiquitination"/>
    <property type="evidence" value="ECO:0007669"/>
    <property type="project" value="InterPro"/>
</dbReference>
<name>A0AAD3H4F6_9STRA</name>
<evidence type="ECO:0000256" key="2">
    <source>
        <dbReference type="ARBA" id="ARBA00004906"/>
    </source>
</evidence>
<dbReference type="PANTHER" id="PTHR12622">
    <property type="entry name" value="DELTEX-RELATED"/>
    <property type="match status" value="1"/>
</dbReference>